<comment type="caution">
    <text evidence="2">The sequence shown here is derived from an EMBL/GenBank/DDBJ whole genome shotgun (WGS) entry which is preliminary data.</text>
</comment>
<name>A0A0F9RBG3_9ZZZZ</name>
<dbReference type="AlphaFoldDB" id="A0A0F9RBG3"/>
<organism evidence="2">
    <name type="scientific">marine sediment metagenome</name>
    <dbReference type="NCBI Taxonomy" id="412755"/>
    <lineage>
        <taxon>unclassified sequences</taxon>
        <taxon>metagenomes</taxon>
        <taxon>ecological metagenomes</taxon>
    </lineage>
</organism>
<protein>
    <submittedName>
        <fullName evidence="2">Uncharacterized protein</fullName>
    </submittedName>
</protein>
<dbReference type="EMBL" id="LAZR01001027">
    <property type="protein sequence ID" value="KKN52234.1"/>
    <property type="molecule type" value="Genomic_DNA"/>
</dbReference>
<evidence type="ECO:0000313" key="2">
    <source>
        <dbReference type="EMBL" id="KKN52234.1"/>
    </source>
</evidence>
<feature type="region of interest" description="Disordered" evidence="1">
    <location>
        <begin position="36"/>
        <end position="56"/>
    </location>
</feature>
<evidence type="ECO:0000256" key="1">
    <source>
        <dbReference type="SAM" id="MobiDB-lite"/>
    </source>
</evidence>
<accession>A0A0F9RBG3</accession>
<sequence length="56" mass="6512">MTNRRIDIKAILNDPHARRELFVNTIIAAQAREGITTTREQAESAYDQVQREKEDK</sequence>
<gene>
    <name evidence="2" type="ORF">LCGC14_0614540</name>
</gene>
<reference evidence="2" key="1">
    <citation type="journal article" date="2015" name="Nature">
        <title>Complex archaea that bridge the gap between prokaryotes and eukaryotes.</title>
        <authorList>
            <person name="Spang A."/>
            <person name="Saw J.H."/>
            <person name="Jorgensen S.L."/>
            <person name="Zaremba-Niedzwiedzka K."/>
            <person name="Martijn J."/>
            <person name="Lind A.E."/>
            <person name="van Eijk R."/>
            <person name="Schleper C."/>
            <person name="Guy L."/>
            <person name="Ettema T.J."/>
        </authorList>
    </citation>
    <scope>NUCLEOTIDE SEQUENCE</scope>
</reference>
<proteinExistence type="predicted"/>